<dbReference type="Proteomes" id="UP000494119">
    <property type="component" value="Unassembled WGS sequence"/>
</dbReference>
<dbReference type="EMBL" id="CADIKL010000001">
    <property type="protein sequence ID" value="CAB3776857.1"/>
    <property type="molecule type" value="Genomic_DNA"/>
</dbReference>
<keyword evidence="1" id="KW-0472">Membrane</keyword>
<keyword evidence="3" id="KW-1185">Reference proteome</keyword>
<evidence type="ECO:0000313" key="3">
    <source>
        <dbReference type="Proteomes" id="UP000494119"/>
    </source>
</evidence>
<protein>
    <submittedName>
        <fullName evidence="2">Uncharacterized protein</fullName>
    </submittedName>
</protein>
<evidence type="ECO:0000313" key="2">
    <source>
        <dbReference type="EMBL" id="CAB3776857.1"/>
    </source>
</evidence>
<dbReference type="AlphaFoldDB" id="A0A6J5FER1"/>
<sequence length="79" mass="8800">MNRVTFIVLLAVMVVLLSLAVAFNWINLSEAYGSGPPYYNRTANMDKWISPVPVLVAVDALMAVVVALVIYWVRCARRS</sequence>
<feature type="transmembrane region" description="Helical" evidence="1">
    <location>
        <begin position="7"/>
        <end position="28"/>
    </location>
</feature>
<keyword evidence="1" id="KW-1133">Transmembrane helix</keyword>
<keyword evidence="1" id="KW-0812">Transmembrane</keyword>
<reference evidence="2 3" key="1">
    <citation type="submission" date="2020-04" db="EMBL/GenBank/DDBJ databases">
        <authorList>
            <person name="De Canck E."/>
        </authorList>
    </citation>
    <scope>NUCLEOTIDE SEQUENCE [LARGE SCALE GENOMIC DNA]</scope>
    <source>
        <strain evidence="2 3">LMG 28688</strain>
    </source>
</reference>
<organism evidence="2 3">
    <name type="scientific">Paraburkholderia caffeinitolerans</name>
    <dbReference type="NCBI Taxonomy" id="1723730"/>
    <lineage>
        <taxon>Bacteria</taxon>
        <taxon>Pseudomonadati</taxon>
        <taxon>Pseudomonadota</taxon>
        <taxon>Betaproteobacteria</taxon>
        <taxon>Burkholderiales</taxon>
        <taxon>Burkholderiaceae</taxon>
        <taxon>Paraburkholderia</taxon>
    </lineage>
</organism>
<proteinExistence type="predicted"/>
<accession>A0A6J5FER1</accession>
<evidence type="ECO:0000256" key="1">
    <source>
        <dbReference type="SAM" id="Phobius"/>
    </source>
</evidence>
<name>A0A6J5FER1_9BURK</name>
<dbReference type="RefSeq" id="WP_129561461.1">
    <property type="nucleotide sequence ID" value="NZ_CADIKL010000001.1"/>
</dbReference>
<gene>
    <name evidence="2" type="ORF">LMG28688_00317</name>
</gene>
<feature type="transmembrane region" description="Helical" evidence="1">
    <location>
        <begin position="48"/>
        <end position="73"/>
    </location>
</feature>